<evidence type="ECO:0000313" key="3">
    <source>
        <dbReference type="Proteomes" id="UP000766698"/>
    </source>
</evidence>
<feature type="transmembrane region" description="Helical" evidence="1">
    <location>
        <begin position="171"/>
        <end position="188"/>
    </location>
</feature>
<organism evidence="2 3">
    <name type="scientific">Streptomyces durbertensis</name>
    <dbReference type="NCBI Taxonomy" id="2448886"/>
    <lineage>
        <taxon>Bacteria</taxon>
        <taxon>Bacillati</taxon>
        <taxon>Actinomycetota</taxon>
        <taxon>Actinomycetes</taxon>
        <taxon>Kitasatosporales</taxon>
        <taxon>Streptomycetaceae</taxon>
        <taxon>Streptomyces</taxon>
    </lineage>
</organism>
<accession>A0ABR6EHA4</accession>
<name>A0ABR6EHA4_9ACTN</name>
<comment type="caution">
    <text evidence="2">The sequence shown here is derived from an EMBL/GenBank/DDBJ whole genome shotgun (WGS) entry which is preliminary data.</text>
</comment>
<feature type="transmembrane region" description="Helical" evidence="1">
    <location>
        <begin position="42"/>
        <end position="64"/>
    </location>
</feature>
<keyword evidence="3" id="KW-1185">Reference proteome</keyword>
<feature type="transmembrane region" description="Helical" evidence="1">
    <location>
        <begin position="135"/>
        <end position="151"/>
    </location>
</feature>
<reference evidence="3" key="1">
    <citation type="journal article" date="2020" name="Syst. Appl. Microbiol.">
        <title>Streptomyces alkaliterrae sp. nov., isolated from an alkaline soil, and emended descriptions of Streptomyces alkaliphilus, Streptomyces calidiresistens and Streptomyces durbertensis.</title>
        <authorList>
            <person name="Swiecimska M."/>
            <person name="Golinska P."/>
            <person name="Nouioui I."/>
            <person name="Wypij M."/>
            <person name="Rai M."/>
            <person name="Sangal V."/>
            <person name="Goodfellow M."/>
        </authorList>
    </citation>
    <scope>NUCLEOTIDE SEQUENCE [LARGE SCALE GENOMIC DNA]</scope>
    <source>
        <strain evidence="3">DSM 104538</strain>
    </source>
</reference>
<evidence type="ECO:0000313" key="2">
    <source>
        <dbReference type="EMBL" id="MBB1244658.1"/>
    </source>
</evidence>
<dbReference type="EMBL" id="WMLF01000180">
    <property type="protein sequence ID" value="MBB1244658.1"/>
    <property type="molecule type" value="Genomic_DNA"/>
</dbReference>
<sequence length="195" mass="20781">MRWWFFARQAHVLLPATLLLTLAVVLTARDRAIPVPTFGLSGMMEVVFLLFAPLPVAAALLTCLESRQAAAEVTGIRPVARYDVLLSLSTVLAVTAIGLLVGVLTDATEVLALGRNTAFLVGLMLCVYPFVGNRAAAAPLLWVLAVLYLGFRPSKDPYPWTVIPEPLSAPHAAVSAALALLAGLAAQTRTSRRLP</sequence>
<keyword evidence="1" id="KW-1133">Transmembrane helix</keyword>
<keyword evidence="1" id="KW-0472">Membrane</keyword>
<feature type="transmembrane region" description="Helical" evidence="1">
    <location>
        <begin position="110"/>
        <end position="128"/>
    </location>
</feature>
<gene>
    <name evidence="2" type="ORF">GL263_13940</name>
</gene>
<evidence type="ECO:0008006" key="4">
    <source>
        <dbReference type="Google" id="ProtNLM"/>
    </source>
</evidence>
<proteinExistence type="predicted"/>
<dbReference type="Proteomes" id="UP000766698">
    <property type="component" value="Unassembled WGS sequence"/>
</dbReference>
<protein>
    <recommendedName>
        <fullName evidence="4">ABC transporter permease</fullName>
    </recommendedName>
</protein>
<dbReference type="RefSeq" id="WP_182856009.1">
    <property type="nucleotide sequence ID" value="NZ_WMLF01000180.1"/>
</dbReference>
<feature type="transmembrane region" description="Helical" evidence="1">
    <location>
        <begin position="84"/>
        <end position="104"/>
    </location>
</feature>
<evidence type="ECO:0000256" key="1">
    <source>
        <dbReference type="SAM" id="Phobius"/>
    </source>
</evidence>
<keyword evidence="1" id="KW-0812">Transmembrane</keyword>